<keyword evidence="2" id="KW-1185">Reference proteome</keyword>
<dbReference type="InterPro" id="IPR047324">
    <property type="entry name" value="LbH_gamma_CA-like"/>
</dbReference>
<name>A0A0U2VZB7_9BACL</name>
<accession>A0A0U2VZB7</accession>
<evidence type="ECO:0000313" key="1">
    <source>
        <dbReference type="EMBL" id="ALS20581.1"/>
    </source>
</evidence>
<dbReference type="Gene3D" id="2.160.10.10">
    <property type="entry name" value="Hexapeptide repeat proteins"/>
    <property type="match status" value="1"/>
</dbReference>
<gene>
    <name evidence="1" type="ORF">IJ22_01890</name>
</gene>
<dbReference type="EMBL" id="CP013652">
    <property type="protein sequence ID" value="ALS20581.1"/>
    <property type="molecule type" value="Genomic_DNA"/>
</dbReference>
<evidence type="ECO:0000313" key="2">
    <source>
        <dbReference type="Proteomes" id="UP000061660"/>
    </source>
</evidence>
<dbReference type="InterPro" id="IPR001451">
    <property type="entry name" value="Hexapep"/>
</dbReference>
<proteinExistence type="predicted"/>
<dbReference type="Pfam" id="PF00132">
    <property type="entry name" value="Hexapep"/>
    <property type="match status" value="1"/>
</dbReference>
<reference evidence="2" key="1">
    <citation type="submission" date="2015-12" db="EMBL/GenBank/DDBJ databases">
        <title>Complete genome sequences of two moderately thermophilic Paenibacillus species.</title>
        <authorList>
            <person name="Butler R.III."/>
            <person name="Wang J."/>
            <person name="Stark B.C."/>
            <person name="Pombert J.-F."/>
        </authorList>
    </citation>
    <scope>NUCLEOTIDE SEQUENCE [LARGE SCALE GENOMIC DNA]</scope>
    <source>
        <strain evidence="2">32O-Y</strain>
    </source>
</reference>
<dbReference type="PATRIC" id="fig|162209.4.peg.193"/>
<dbReference type="SUPFAM" id="SSF51161">
    <property type="entry name" value="Trimeric LpxA-like enzymes"/>
    <property type="match status" value="1"/>
</dbReference>
<dbReference type="PANTHER" id="PTHR13061">
    <property type="entry name" value="DYNACTIN SUBUNIT P25"/>
    <property type="match status" value="1"/>
</dbReference>
<reference evidence="1 2" key="2">
    <citation type="journal article" date="2016" name="Genome Announc.">
        <title>Complete Genome Sequences of Two Interactive Moderate Thermophiles, Paenibacillus napthalenovorans 32O-Y and Paenibacillus sp. 32O-W.</title>
        <authorList>
            <person name="Butler R.R.III."/>
            <person name="Wang J."/>
            <person name="Stark B.C."/>
            <person name="Pombert J.F."/>
        </authorList>
    </citation>
    <scope>NUCLEOTIDE SEQUENCE [LARGE SCALE GENOMIC DNA]</scope>
    <source>
        <strain evidence="1 2">32O-Y</strain>
    </source>
</reference>
<dbReference type="Proteomes" id="UP000061660">
    <property type="component" value="Chromosome"/>
</dbReference>
<dbReference type="CDD" id="cd04645">
    <property type="entry name" value="LbH_gamma_CA_like"/>
    <property type="match status" value="1"/>
</dbReference>
<sequence>MIFPLENHHPELDSTVYIAPGAQLIGNIKIGKESSVWFNAVIRGDNAPIVIGERSNIQDGSILHVDANVPLNVGNEVTVGHNVILHGCTIKDGALIGMGSTIMNHAVIGEQVLIAANTLITQGKVIPPRTLVMGNPGKVVRELTEQEWKSLRSSAEHYAAQSRRYLAANIQIQK</sequence>
<dbReference type="InterPro" id="IPR011004">
    <property type="entry name" value="Trimer_LpxA-like_sf"/>
</dbReference>
<dbReference type="AlphaFoldDB" id="A0A0U2VZB7"/>
<dbReference type="PANTHER" id="PTHR13061:SF29">
    <property type="entry name" value="GAMMA CARBONIC ANHYDRASE-LIKE 1, MITOCHONDRIAL-RELATED"/>
    <property type="match status" value="1"/>
</dbReference>
<dbReference type="KEGG" id="pnp:IJ22_01890"/>
<dbReference type="OrthoDB" id="9803036at2"/>
<organism evidence="1 2">
    <name type="scientific">Paenibacillus naphthalenovorans</name>
    <dbReference type="NCBI Taxonomy" id="162209"/>
    <lineage>
        <taxon>Bacteria</taxon>
        <taxon>Bacillati</taxon>
        <taxon>Bacillota</taxon>
        <taxon>Bacilli</taxon>
        <taxon>Bacillales</taxon>
        <taxon>Paenibacillaceae</taxon>
        <taxon>Paenibacillus</taxon>
    </lineage>
</organism>
<dbReference type="GO" id="GO:0016740">
    <property type="term" value="F:transferase activity"/>
    <property type="evidence" value="ECO:0007669"/>
    <property type="project" value="UniProtKB-KW"/>
</dbReference>
<dbReference type="InterPro" id="IPR050484">
    <property type="entry name" value="Transf_Hexapept/Carb_Anhydrase"/>
</dbReference>
<dbReference type="STRING" id="162209.IJ22_01890"/>
<protein>
    <submittedName>
        <fullName evidence="1">Acetyltransferase</fullName>
    </submittedName>
</protein>
<dbReference type="RefSeq" id="WP_054819277.1">
    <property type="nucleotide sequence ID" value="NZ_BJCS01000008.1"/>
</dbReference>
<keyword evidence="1" id="KW-0808">Transferase</keyword>